<proteinExistence type="predicted"/>
<dbReference type="EMBL" id="PHIG01000005">
    <property type="protein sequence ID" value="PJK31383.1"/>
    <property type="molecule type" value="Genomic_DNA"/>
</dbReference>
<dbReference type="InterPro" id="IPR011051">
    <property type="entry name" value="RmlC_Cupin_sf"/>
</dbReference>
<dbReference type="InterPro" id="IPR013096">
    <property type="entry name" value="Cupin_2"/>
</dbReference>
<dbReference type="CDD" id="cd02208">
    <property type="entry name" value="cupin_RmlC-like"/>
    <property type="match status" value="1"/>
</dbReference>
<dbReference type="SUPFAM" id="SSF51182">
    <property type="entry name" value="RmlC-like cupins"/>
    <property type="match status" value="1"/>
</dbReference>
<name>A0A2M9G6Q4_9PROT</name>
<comment type="caution">
    <text evidence="2">The sequence shown here is derived from an EMBL/GenBank/DDBJ whole genome shotgun (WGS) entry which is preliminary data.</text>
</comment>
<keyword evidence="3" id="KW-1185">Reference proteome</keyword>
<gene>
    <name evidence="2" type="ORF">CVT23_01500</name>
</gene>
<evidence type="ECO:0000313" key="2">
    <source>
        <dbReference type="EMBL" id="PJK31383.1"/>
    </source>
</evidence>
<sequence>MKIRATIEEAKVAPIPAGRASPLLMEHGSMTLRYYAPKGRDPQTPHDQDEIYIVASGSGTFFMNGERVPFGPGDALFAPAGAEHRFEDFSDDFATWVIFYGPDGGE</sequence>
<reference evidence="2 3" key="1">
    <citation type="submission" date="2017-11" db="EMBL/GenBank/DDBJ databases">
        <title>Draft genome sequence of Rhizobiales bacterium SY3-13.</title>
        <authorList>
            <person name="Sun C."/>
        </authorList>
    </citation>
    <scope>NUCLEOTIDE SEQUENCE [LARGE SCALE GENOMIC DNA]</scope>
    <source>
        <strain evidence="2 3">SY3-13</strain>
    </source>
</reference>
<evidence type="ECO:0000259" key="1">
    <source>
        <dbReference type="Pfam" id="PF07883"/>
    </source>
</evidence>
<dbReference type="Pfam" id="PF07883">
    <property type="entry name" value="Cupin_2"/>
    <property type="match status" value="1"/>
</dbReference>
<dbReference type="Proteomes" id="UP000229498">
    <property type="component" value="Unassembled WGS sequence"/>
</dbReference>
<protein>
    <submittedName>
        <fullName evidence="2">Cupin domain-containing protein</fullName>
    </submittedName>
</protein>
<dbReference type="Gene3D" id="2.60.120.10">
    <property type="entry name" value="Jelly Rolls"/>
    <property type="match status" value="1"/>
</dbReference>
<feature type="domain" description="Cupin type-2" evidence="1">
    <location>
        <begin position="35"/>
        <end position="96"/>
    </location>
</feature>
<accession>A0A2M9G6Q4</accession>
<dbReference type="AlphaFoldDB" id="A0A2M9G6Q4"/>
<organism evidence="2 3">
    <name type="scientific">Minwuia thermotolerans</name>
    <dbReference type="NCBI Taxonomy" id="2056226"/>
    <lineage>
        <taxon>Bacteria</taxon>
        <taxon>Pseudomonadati</taxon>
        <taxon>Pseudomonadota</taxon>
        <taxon>Alphaproteobacteria</taxon>
        <taxon>Minwuiales</taxon>
        <taxon>Minwuiaceae</taxon>
        <taxon>Minwuia</taxon>
    </lineage>
</organism>
<dbReference type="OrthoDB" id="9798709at2"/>
<dbReference type="InterPro" id="IPR014710">
    <property type="entry name" value="RmlC-like_jellyroll"/>
</dbReference>
<evidence type="ECO:0000313" key="3">
    <source>
        <dbReference type="Proteomes" id="UP000229498"/>
    </source>
</evidence>